<sequence>MRQMCVVGLVIILAELQLGWGWHWCYVCTGVGEDKMCEESPQSVTVGPKAINCTNNFCTAIKVTHRDNRATHSIARLCENEDRGNWCYYDKRYITCYVTCATSFCNDVNPKYMNMPKKTDPVQTTPYYKKSPSGERVADNVWVPDSKGNSKNQHNDKLWDNDIMVDNNYGPTSDAFVDVEKENGTSITRNAAISLDSKGGNIETFAYIILYIAIVVKLMIA</sequence>
<feature type="chain" id="PRO_5035728522" evidence="1">
    <location>
        <begin position="22"/>
        <end position="221"/>
    </location>
</feature>
<keyword evidence="3" id="KW-1185">Reference proteome</keyword>
<feature type="signal peptide" evidence="1">
    <location>
        <begin position="1"/>
        <end position="21"/>
    </location>
</feature>
<organism evidence="2 3">
    <name type="scientific">Owenia fusiformis</name>
    <name type="common">Polychaete worm</name>
    <dbReference type="NCBI Taxonomy" id="6347"/>
    <lineage>
        <taxon>Eukaryota</taxon>
        <taxon>Metazoa</taxon>
        <taxon>Spiralia</taxon>
        <taxon>Lophotrochozoa</taxon>
        <taxon>Annelida</taxon>
        <taxon>Polychaeta</taxon>
        <taxon>Sedentaria</taxon>
        <taxon>Canalipalpata</taxon>
        <taxon>Sabellida</taxon>
        <taxon>Oweniida</taxon>
        <taxon>Oweniidae</taxon>
        <taxon>Owenia</taxon>
    </lineage>
</organism>
<name>A0A8S4N210_OWEFU</name>
<accession>A0A8S4N210</accession>
<proteinExistence type="predicted"/>
<comment type="caution">
    <text evidence="2">The sequence shown here is derived from an EMBL/GenBank/DDBJ whole genome shotgun (WGS) entry which is preliminary data.</text>
</comment>
<evidence type="ECO:0000313" key="2">
    <source>
        <dbReference type="EMBL" id="CAH1775128.1"/>
    </source>
</evidence>
<evidence type="ECO:0000313" key="3">
    <source>
        <dbReference type="Proteomes" id="UP000749559"/>
    </source>
</evidence>
<dbReference type="OrthoDB" id="6145796at2759"/>
<dbReference type="Proteomes" id="UP000749559">
    <property type="component" value="Unassembled WGS sequence"/>
</dbReference>
<dbReference type="AlphaFoldDB" id="A0A8S4N210"/>
<protein>
    <submittedName>
        <fullName evidence="2">Uncharacterized protein</fullName>
    </submittedName>
</protein>
<gene>
    <name evidence="2" type="ORF">OFUS_LOCUS2473</name>
</gene>
<keyword evidence="1" id="KW-0732">Signal</keyword>
<dbReference type="EMBL" id="CAIIXF020000001">
    <property type="protein sequence ID" value="CAH1775128.1"/>
    <property type="molecule type" value="Genomic_DNA"/>
</dbReference>
<reference evidence="2" key="1">
    <citation type="submission" date="2022-03" db="EMBL/GenBank/DDBJ databases">
        <authorList>
            <person name="Martin C."/>
        </authorList>
    </citation>
    <scope>NUCLEOTIDE SEQUENCE</scope>
</reference>
<evidence type="ECO:0000256" key="1">
    <source>
        <dbReference type="SAM" id="SignalP"/>
    </source>
</evidence>